<sequence length="149" mass="17032">MRVFYLSAITIFLLDRISKYLVLKAEYQLVEVLPFFNLVKVWNKGIAFGLLRNSPNLFDLLLLLLTPLILSVLFYIARKSAQKDKIFLGMVFGGGLSNWIDRISFGAVLDFLDLHLGGLHWPAFNIADFGITIGLILFLSRHVLKDFRK</sequence>
<comment type="caution">
    <text evidence="9">Lacks conserved residue(s) required for the propagation of feature annotation.</text>
</comment>
<dbReference type="EC" id="3.4.23.36" evidence="9"/>
<keyword evidence="6 9" id="KW-0378">Hydrolase</keyword>
<comment type="subcellular location">
    <subcellularLocation>
        <location evidence="9">Cell membrane</location>
        <topology evidence="9">Multi-pass membrane protein</topology>
    </subcellularLocation>
</comment>
<evidence type="ECO:0000256" key="10">
    <source>
        <dbReference type="RuleBase" id="RU004181"/>
    </source>
</evidence>
<feature type="transmembrane region" description="Helical" evidence="9">
    <location>
        <begin position="57"/>
        <end position="77"/>
    </location>
</feature>
<dbReference type="AlphaFoldDB" id="A0A832GMT6"/>
<comment type="similarity">
    <text evidence="1 9 10">Belongs to the peptidase A8 family.</text>
</comment>
<keyword evidence="5 9" id="KW-0064">Aspartyl protease</keyword>
<comment type="catalytic activity">
    <reaction evidence="9">
        <text>Release of signal peptides from bacterial membrane prolipoproteins. Hydrolyzes -Xaa-Yaa-Zaa-|-(S,diacylglyceryl)Cys-, in which Xaa is hydrophobic (preferably Leu), and Yaa (Ala or Ser) and Zaa (Gly or Ala) have small, neutral side chains.</text>
        <dbReference type="EC" id="3.4.23.36"/>
    </reaction>
</comment>
<dbReference type="EMBL" id="DSZU01000011">
    <property type="protein sequence ID" value="HGV54544.1"/>
    <property type="molecule type" value="Genomic_DNA"/>
</dbReference>
<gene>
    <name evidence="9 11" type="primary">lspA</name>
    <name evidence="11" type="ORF">ENT73_00455</name>
</gene>
<feature type="active site" evidence="9">
    <location>
        <position position="110"/>
    </location>
</feature>
<dbReference type="PANTHER" id="PTHR33695:SF1">
    <property type="entry name" value="LIPOPROTEIN SIGNAL PEPTIDASE"/>
    <property type="match status" value="1"/>
</dbReference>
<evidence type="ECO:0000256" key="2">
    <source>
        <dbReference type="ARBA" id="ARBA00022475"/>
    </source>
</evidence>
<reference evidence="11" key="1">
    <citation type="journal article" date="2020" name="mSystems">
        <title>Genome- and Community-Level Interaction Insights into Carbon Utilization and Element Cycling Functions of Hydrothermarchaeota in Hydrothermal Sediment.</title>
        <authorList>
            <person name="Zhou Z."/>
            <person name="Liu Y."/>
            <person name="Xu W."/>
            <person name="Pan J."/>
            <person name="Luo Z.H."/>
            <person name="Li M."/>
        </authorList>
    </citation>
    <scope>NUCLEOTIDE SEQUENCE [LARGE SCALE GENOMIC DNA]</scope>
    <source>
        <strain evidence="11">SpSt-605</strain>
    </source>
</reference>
<name>A0A832GMT6_9BACT</name>
<comment type="function">
    <text evidence="9">This protein specifically catalyzes the removal of signal peptides from prolipoproteins.</text>
</comment>
<dbReference type="UniPathway" id="UPA00665"/>
<dbReference type="HAMAP" id="MF_00161">
    <property type="entry name" value="LspA"/>
    <property type="match status" value="1"/>
</dbReference>
<dbReference type="Pfam" id="PF01252">
    <property type="entry name" value="Peptidase_A8"/>
    <property type="match status" value="1"/>
</dbReference>
<feature type="transmembrane region" description="Helical" evidence="9">
    <location>
        <begin position="86"/>
        <end position="109"/>
    </location>
</feature>
<dbReference type="InterPro" id="IPR001872">
    <property type="entry name" value="Peptidase_A8"/>
</dbReference>
<evidence type="ECO:0000256" key="8">
    <source>
        <dbReference type="ARBA" id="ARBA00023136"/>
    </source>
</evidence>
<organism evidence="11">
    <name type="scientific">Caldimicrobium thiodismutans</name>
    <dbReference type="NCBI Taxonomy" id="1653476"/>
    <lineage>
        <taxon>Bacteria</taxon>
        <taxon>Pseudomonadati</taxon>
        <taxon>Thermodesulfobacteriota</taxon>
        <taxon>Thermodesulfobacteria</taxon>
        <taxon>Thermodesulfobacteriales</taxon>
        <taxon>Thermodesulfobacteriaceae</taxon>
        <taxon>Caldimicrobium</taxon>
    </lineage>
</organism>
<comment type="pathway">
    <text evidence="9">Protein modification; lipoprotein biosynthesis (signal peptide cleavage).</text>
</comment>
<feature type="active site" evidence="9">
    <location>
        <position position="128"/>
    </location>
</feature>
<keyword evidence="7 9" id="KW-1133">Transmembrane helix</keyword>
<evidence type="ECO:0000256" key="5">
    <source>
        <dbReference type="ARBA" id="ARBA00022750"/>
    </source>
</evidence>
<dbReference type="GO" id="GO:0004190">
    <property type="term" value="F:aspartic-type endopeptidase activity"/>
    <property type="evidence" value="ECO:0007669"/>
    <property type="project" value="UniProtKB-UniRule"/>
</dbReference>
<dbReference type="NCBIfam" id="TIGR00077">
    <property type="entry name" value="lspA"/>
    <property type="match status" value="1"/>
</dbReference>
<protein>
    <recommendedName>
        <fullName evidence="9">Lipoprotein signal peptidase</fullName>
        <ecNumber evidence="9">3.4.23.36</ecNumber>
    </recommendedName>
    <alternativeName>
        <fullName evidence="9">Prolipoprotein signal peptidase</fullName>
    </alternativeName>
    <alternativeName>
        <fullName evidence="9">Signal peptidase II</fullName>
        <shortName evidence="9">SPase II</shortName>
    </alternativeName>
</protein>
<dbReference type="PRINTS" id="PR00781">
    <property type="entry name" value="LIPOSIGPTASE"/>
</dbReference>
<comment type="caution">
    <text evidence="11">The sequence shown here is derived from an EMBL/GenBank/DDBJ whole genome shotgun (WGS) entry which is preliminary data.</text>
</comment>
<keyword evidence="3 9" id="KW-0645">Protease</keyword>
<dbReference type="PANTHER" id="PTHR33695">
    <property type="entry name" value="LIPOPROTEIN SIGNAL PEPTIDASE"/>
    <property type="match status" value="1"/>
</dbReference>
<accession>A0A832GMT6</accession>
<keyword evidence="4 9" id="KW-0812">Transmembrane</keyword>
<feature type="transmembrane region" description="Helical" evidence="9">
    <location>
        <begin position="121"/>
        <end position="139"/>
    </location>
</feature>
<proteinExistence type="inferred from homology"/>
<keyword evidence="8 9" id="KW-0472">Membrane</keyword>
<dbReference type="GO" id="GO:0006508">
    <property type="term" value="P:proteolysis"/>
    <property type="evidence" value="ECO:0007669"/>
    <property type="project" value="UniProtKB-KW"/>
</dbReference>
<dbReference type="GO" id="GO:0005886">
    <property type="term" value="C:plasma membrane"/>
    <property type="evidence" value="ECO:0007669"/>
    <property type="project" value="UniProtKB-SubCell"/>
</dbReference>
<evidence type="ECO:0000256" key="1">
    <source>
        <dbReference type="ARBA" id="ARBA00006139"/>
    </source>
</evidence>
<evidence type="ECO:0000256" key="7">
    <source>
        <dbReference type="ARBA" id="ARBA00022989"/>
    </source>
</evidence>
<keyword evidence="2 9" id="KW-1003">Cell membrane</keyword>
<evidence type="ECO:0000256" key="6">
    <source>
        <dbReference type="ARBA" id="ARBA00022801"/>
    </source>
</evidence>
<evidence type="ECO:0000256" key="4">
    <source>
        <dbReference type="ARBA" id="ARBA00022692"/>
    </source>
</evidence>
<evidence type="ECO:0000256" key="3">
    <source>
        <dbReference type="ARBA" id="ARBA00022670"/>
    </source>
</evidence>
<evidence type="ECO:0000313" key="11">
    <source>
        <dbReference type="EMBL" id="HGV54544.1"/>
    </source>
</evidence>
<evidence type="ECO:0000256" key="9">
    <source>
        <dbReference type="HAMAP-Rule" id="MF_00161"/>
    </source>
</evidence>